<accession>A0AA86TS27</accession>
<feature type="region of interest" description="Disordered" evidence="2">
    <location>
        <begin position="405"/>
        <end position="429"/>
    </location>
</feature>
<keyword evidence="5" id="KW-1185">Reference proteome</keyword>
<organism evidence="3">
    <name type="scientific">Hexamita inflata</name>
    <dbReference type="NCBI Taxonomy" id="28002"/>
    <lineage>
        <taxon>Eukaryota</taxon>
        <taxon>Metamonada</taxon>
        <taxon>Diplomonadida</taxon>
        <taxon>Hexamitidae</taxon>
        <taxon>Hexamitinae</taxon>
        <taxon>Hexamita</taxon>
    </lineage>
</organism>
<reference evidence="4 5" key="2">
    <citation type="submission" date="2024-07" db="EMBL/GenBank/DDBJ databases">
        <authorList>
            <person name="Akdeniz Z."/>
        </authorList>
    </citation>
    <scope>NUCLEOTIDE SEQUENCE [LARGE SCALE GENOMIC DNA]</scope>
</reference>
<sequence>MQKVQNFDPPSTYDPKQYTKFLEQQIQKVTEQVNVNKINSESIQQVQQQISQHEDRLLNQTKLMQLMQQVIESNQQKFNDKMVAVQNELQLQLDKQVSNPVFQLTGIQGMNDISTKVDDINAQFRVLDNRQQVVEIKVADQIKQSNKQTSQFFDLIQQQQAQQQNQIALQKQSISDLQTKLDASFSQQRIEQMSQQIRQEMQLDIINVVKIQLEAQQSNQYAQKAIELENKLNQKLKIIEDNLQIQIEDKVKNQSVAILEMLAVKTEKMEVLEQQLKVMKQENQVLKNQLEEAQKLNREENKELKTATTLNAQKQLQLEKQTFETQKNVIKVEETVNNIFSQVEQTVQKVAEQEQKLRQSVDEVKSFYNEQLKSIVASQSCQSLEESPVIENKLSILKNSSKNLNASKNQSYEQSPIKPTYSYDRSKSENSKIHIAESMSVPDYKQQFFRDPELDKLPPKPRKSEIDEIPHTLFENQPAILQNLNRDEVEKIQNKYIEESKLPDSKLPKQSQTSEDILSYQKYLSSESLKYNPEPSIITVKNPSIQQKFNQRMSQRFSTSSSMSSSAFNNKLKELGANDLQIDSVVGKLGDQVDELKTKYLEGQTADNYKEILSRGEVSKKVKKVKKEVGKQYEARNNRK</sequence>
<evidence type="ECO:0000313" key="3">
    <source>
        <dbReference type="EMBL" id="CAI9920443.1"/>
    </source>
</evidence>
<reference evidence="3" key="1">
    <citation type="submission" date="2023-06" db="EMBL/GenBank/DDBJ databases">
        <authorList>
            <person name="Kurt Z."/>
        </authorList>
    </citation>
    <scope>NUCLEOTIDE SEQUENCE</scope>
</reference>
<dbReference type="EMBL" id="CAXDID020000234">
    <property type="protein sequence ID" value="CAL6061251.1"/>
    <property type="molecule type" value="Genomic_DNA"/>
</dbReference>
<evidence type="ECO:0000256" key="2">
    <source>
        <dbReference type="SAM" id="MobiDB-lite"/>
    </source>
</evidence>
<evidence type="ECO:0000256" key="1">
    <source>
        <dbReference type="SAM" id="Coils"/>
    </source>
</evidence>
<evidence type="ECO:0000313" key="4">
    <source>
        <dbReference type="EMBL" id="CAL6061251.1"/>
    </source>
</evidence>
<gene>
    <name evidence="4" type="ORF">HINF_LOCUS49616</name>
    <name evidence="3" type="ORF">HINF_LOCUS8088</name>
</gene>
<proteinExistence type="predicted"/>
<name>A0AA86TS27_9EUKA</name>
<feature type="coiled-coil region" evidence="1">
    <location>
        <begin position="222"/>
        <end position="310"/>
    </location>
</feature>
<dbReference type="EMBL" id="CATOUU010000200">
    <property type="protein sequence ID" value="CAI9920443.1"/>
    <property type="molecule type" value="Genomic_DNA"/>
</dbReference>
<evidence type="ECO:0000313" key="5">
    <source>
        <dbReference type="Proteomes" id="UP001642409"/>
    </source>
</evidence>
<protein>
    <submittedName>
        <fullName evidence="3">Uncharacterized protein</fullName>
    </submittedName>
</protein>
<dbReference type="Proteomes" id="UP001642409">
    <property type="component" value="Unassembled WGS sequence"/>
</dbReference>
<comment type="caution">
    <text evidence="3">The sequence shown here is derived from an EMBL/GenBank/DDBJ whole genome shotgun (WGS) entry which is preliminary data.</text>
</comment>
<dbReference type="AlphaFoldDB" id="A0AA86TS27"/>
<feature type="coiled-coil region" evidence="1">
    <location>
        <begin position="343"/>
        <end position="370"/>
    </location>
</feature>
<keyword evidence="1" id="KW-0175">Coiled coil</keyword>